<evidence type="ECO:0000313" key="2">
    <source>
        <dbReference type="Proteomes" id="UP000324800"/>
    </source>
</evidence>
<dbReference type="Proteomes" id="UP000324800">
    <property type="component" value="Unassembled WGS sequence"/>
</dbReference>
<reference evidence="1 2" key="1">
    <citation type="submission" date="2019-03" db="EMBL/GenBank/DDBJ databases">
        <title>Single cell metagenomics reveals metabolic interactions within the superorganism composed of flagellate Streblomastix strix and complex community of Bacteroidetes bacteria on its surface.</title>
        <authorList>
            <person name="Treitli S.C."/>
            <person name="Kolisko M."/>
            <person name="Husnik F."/>
            <person name="Keeling P."/>
            <person name="Hampl V."/>
        </authorList>
    </citation>
    <scope>NUCLEOTIDE SEQUENCE [LARGE SCALE GENOMIC DNA]</scope>
    <source>
        <strain evidence="1">ST1C</strain>
    </source>
</reference>
<feature type="non-terminal residue" evidence="1">
    <location>
        <position position="161"/>
    </location>
</feature>
<organism evidence="1 2">
    <name type="scientific">Streblomastix strix</name>
    <dbReference type="NCBI Taxonomy" id="222440"/>
    <lineage>
        <taxon>Eukaryota</taxon>
        <taxon>Metamonada</taxon>
        <taxon>Preaxostyla</taxon>
        <taxon>Oxymonadida</taxon>
        <taxon>Streblomastigidae</taxon>
        <taxon>Streblomastix</taxon>
    </lineage>
</organism>
<name>A0A5J4V0I6_9EUKA</name>
<dbReference type="InterPro" id="IPR043136">
    <property type="entry name" value="B30.2/SPRY_sf"/>
</dbReference>
<proteinExistence type="predicted"/>
<evidence type="ECO:0008006" key="3">
    <source>
        <dbReference type="Google" id="ProtNLM"/>
    </source>
</evidence>
<sequence>MARKDLGIHSTSSLQDIDIDGQTFTHISGNSNEAVVLFDPAIQSGIVRMDYLNAGGLVTVGVCEDRVRFVRNEGPDAKAQATIVQYNQGGALQHIGDAILGNYDYINKNDRVSLELNMDAEPHTLTFFKNDEEQPIYVTKIPAGVRFWAHVIEDGASFKIL</sequence>
<dbReference type="Gene3D" id="2.60.120.920">
    <property type="match status" value="1"/>
</dbReference>
<evidence type="ECO:0000313" key="1">
    <source>
        <dbReference type="EMBL" id="KAA6376013.1"/>
    </source>
</evidence>
<accession>A0A5J4V0I6</accession>
<protein>
    <recommendedName>
        <fullName evidence="3">B30.2/SPRY domain-containing protein</fullName>
    </recommendedName>
</protein>
<gene>
    <name evidence="1" type="ORF">EZS28_028460</name>
</gene>
<comment type="caution">
    <text evidence="1">The sequence shown here is derived from an EMBL/GenBank/DDBJ whole genome shotgun (WGS) entry which is preliminary data.</text>
</comment>
<dbReference type="EMBL" id="SNRW01010820">
    <property type="protein sequence ID" value="KAA6376013.1"/>
    <property type="molecule type" value="Genomic_DNA"/>
</dbReference>
<dbReference type="AlphaFoldDB" id="A0A5J4V0I6"/>